<keyword evidence="2" id="KW-1185">Reference proteome</keyword>
<accession>A0A068NXM0</accession>
<evidence type="ECO:0000313" key="1">
    <source>
        <dbReference type="EMBL" id="AIE87505.1"/>
    </source>
</evidence>
<protein>
    <submittedName>
        <fullName evidence="1">Uncharacterized protein</fullName>
    </submittedName>
</protein>
<evidence type="ECO:0000313" key="2">
    <source>
        <dbReference type="Proteomes" id="UP000027982"/>
    </source>
</evidence>
<dbReference type="HOGENOM" id="CLU_1118863_0_0_0"/>
<gene>
    <name evidence="1" type="ORF">OP10G_4137</name>
</gene>
<reference evidence="1 2" key="1">
    <citation type="journal article" date="2014" name="PLoS ONE">
        <title>The first complete genome sequence of the class fimbriimonadia in the phylum armatimonadetes.</title>
        <authorList>
            <person name="Hu Z.Y."/>
            <person name="Wang Y.Z."/>
            <person name="Im W.T."/>
            <person name="Wang S.Y."/>
            <person name="Zhao G.P."/>
            <person name="Zheng H.J."/>
            <person name="Quan Z.X."/>
        </authorList>
    </citation>
    <scope>NUCLEOTIDE SEQUENCE [LARGE SCALE GENOMIC DNA]</scope>
    <source>
        <strain evidence="1">Gsoil 348</strain>
    </source>
</reference>
<proteinExistence type="predicted"/>
<organism evidence="1 2">
    <name type="scientific">Fimbriimonas ginsengisoli Gsoil 348</name>
    <dbReference type="NCBI Taxonomy" id="661478"/>
    <lineage>
        <taxon>Bacteria</taxon>
        <taxon>Bacillati</taxon>
        <taxon>Armatimonadota</taxon>
        <taxon>Fimbriimonadia</taxon>
        <taxon>Fimbriimonadales</taxon>
        <taxon>Fimbriimonadaceae</taxon>
        <taxon>Fimbriimonas</taxon>
    </lineage>
</organism>
<dbReference type="OrthoDB" id="9854767at2"/>
<sequence length="248" mass="27256">MILSLIGLIATVYQGGAQTEAAPPVTKPGALIGLAFKKYHDAQSLAGTIRLTQTAQSVTIVVDTQVAYDRPSKLLIRQQKGGSQPQNILSVSDGRYFWYDKPAGVYGPPRLQEPVSQHQTTQTLDQMYSAASRGLADRSAVLDIVFARNEDLKEVKSHWTNLHFNGTAQIRSREVQLIEGDYCAIPGEEPNGAFQLSITNTGDLMRYIVKERYAVPGQESQTVEVTSTWDANLKVGGFNDPAIYAVRR</sequence>
<dbReference type="EMBL" id="CP007139">
    <property type="protein sequence ID" value="AIE87505.1"/>
    <property type="molecule type" value="Genomic_DNA"/>
</dbReference>
<name>A0A068NXM0_FIMGI</name>
<dbReference type="Proteomes" id="UP000027982">
    <property type="component" value="Chromosome"/>
</dbReference>
<dbReference type="AlphaFoldDB" id="A0A068NXM0"/>
<dbReference type="RefSeq" id="WP_025228596.1">
    <property type="nucleotide sequence ID" value="NZ_CP007139.1"/>
</dbReference>
<dbReference type="STRING" id="661478.OP10G_4137"/>
<dbReference type="KEGG" id="fgi:OP10G_4137"/>